<dbReference type="SUPFAM" id="SSF52058">
    <property type="entry name" value="L domain-like"/>
    <property type="match status" value="1"/>
</dbReference>
<dbReference type="Pfam" id="PF00560">
    <property type="entry name" value="LRR_1"/>
    <property type="match status" value="2"/>
</dbReference>
<evidence type="ECO:0000256" key="7">
    <source>
        <dbReference type="ARBA" id="ARBA00023136"/>
    </source>
</evidence>
<dbReference type="GO" id="GO:0016020">
    <property type="term" value="C:membrane"/>
    <property type="evidence" value="ECO:0007669"/>
    <property type="project" value="UniProtKB-SubCell"/>
</dbReference>
<keyword evidence="2" id="KW-0433">Leucine-rich repeat</keyword>
<keyword evidence="5" id="KW-0677">Repeat</keyword>
<evidence type="ECO:0000256" key="6">
    <source>
        <dbReference type="ARBA" id="ARBA00022989"/>
    </source>
</evidence>
<dbReference type="Pfam" id="PF13855">
    <property type="entry name" value="LRR_8"/>
    <property type="match status" value="1"/>
</dbReference>
<sequence length="324" mass="34222">MGFSLFVFLPFLLLTYSVADPISELRSLLDLKASLDPENLHLGSWVASGDPCGGTFEGVACNENGQVANISLQGKGLAGRLSPAIGGLKHLTGLYLHYNSLYGEIPLEIANLTELSDLYLNVNNLSAEIPPGLGDMQNLQVVQLCYNQLTGSIPTQLGSLKKLNVIALQSNLLTGAIPASLGKLEVLMRLDLSFNRLFGSIPTKLADVPMLEVLDVRNNTLSGNVPLALKRLVDGFRYANNPGLCGDGFSSLRSCTVSDSPNSERPEPYTGGETGLPTKNIPETADLNLNCSGGPCSKTSKTPQASVAIGVIVVIVIVSSVGIL</sequence>
<evidence type="ECO:0000256" key="8">
    <source>
        <dbReference type="ARBA" id="ARBA00023180"/>
    </source>
</evidence>
<keyword evidence="13" id="KW-1185">Reference proteome</keyword>
<dbReference type="InterPro" id="IPR046956">
    <property type="entry name" value="RLP23-like"/>
</dbReference>
<comment type="caution">
    <text evidence="12">The sequence shown here is derived from an EMBL/GenBank/DDBJ whole genome shotgun (WGS) entry which is preliminary data.</text>
</comment>
<dbReference type="PANTHER" id="PTHR48063">
    <property type="entry name" value="LRR RECEPTOR-LIKE KINASE"/>
    <property type="match status" value="1"/>
</dbReference>
<keyword evidence="4 10" id="KW-0732">Signal</keyword>
<evidence type="ECO:0000256" key="1">
    <source>
        <dbReference type="ARBA" id="ARBA00004479"/>
    </source>
</evidence>
<dbReference type="InterPro" id="IPR032675">
    <property type="entry name" value="LRR_dom_sf"/>
</dbReference>
<dbReference type="FunFam" id="3.80.10.10:FF:000379">
    <property type="entry name" value="Protein NSP-INTERACTING KINASE 2"/>
    <property type="match status" value="1"/>
</dbReference>
<evidence type="ECO:0000313" key="12">
    <source>
        <dbReference type="EMBL" id="PIN07144.1"/>
    </source>
</evidence>
<evidence type="ECO:0000313" key="13">
    <source>
        <dbReference type="Proteomes" id="UP000231279"/>
    </source>
</evidence>
<comment type="subcellular location">
    <subcellularLocation>
        <location evidence="1">Membrane</location>
        <topology evidence="1">Single-pass type I membrane protein</topology>
    </subcellularLocation>
</comment>
<gene>
    <name evidence="12" type="ORF">CDL12_20294</name>
</gene>
<feature type="chain" id="PRO_5013795787" description="Leucine-rich repeat-containing N-terminal plant-type domain-containing protein" evidence="10">
    <location>
        <begin position="20"/>
        <end position="324"/>
    </location>
</feature>
<feature type="domain" description="Leucine-rich repeat-containing N-terminal plant-type" evidence="11">
    <location>
        <begin position="23"/>
        <end position="62"/>
    </location>
</feature>
<dbReference type="Gene3D" id="3.80.10.10">
    <property type="entry name" value="Ribonuclease Inhibitor"/>
    <property type="match status" value="2"/>
</dbReference>
<feature type="region of interest" description="Disordered" evidence="9">
    <location>
        <begin position="256"/>
        <end position="279"/>
    </location>
</feature>
<evidence type="ECO:0000259" key="11">
    <source>
        <dbReference type="Pfam" id="PF08263"/>
    </source>
</evidence>
<dbReference type="Proteomes" id="UP000231279">
    <property type="component" value="Unassembled WGS sequence"/>
</dbReference>
<organism evidence="12 13">
    <name type="scientific">Handroanthus impetiginosus</name>
    <dbReference type="NCBI Taxonomy" id="429701"/>
    <lineage>
        <taxon>Eukaryota</taxon>
        <taxon>Viridiplantae</taxon>
        <taxon>Streptophyta</taxon>
        <taxon>Embryophyta</taxon>
        <taxon>Tracheophyta</taxon>
        <taxon>Spermatophyta</taxon>
        <taxon>Magnoliopsida</taxon>
        <taxon>eudicotyledons</taxon>
        <taxon>Gunneridae</taxon>
        <taxon>Pentapetalae</taxon>
        <taxon>asterids</taxon>
        <taxon>lamiids</taxon>
        <taxon>Lamiales</taxon>
        <taxon>Bignoniaceae</taxon>
        <taxon>Crescentiina</taxon>
        <taxon>Tabebuia alliance</taxon>
        <taxon>Handroanthus</taxon>
    </lineage>
</organism>
<dbReference type="InterPro" id="IPR001611">
    <property type="entry name" value="Leu-rich_rpt"/>
</dbReference>
<proteinExistence type="predicted"/>
<dbReference type="AlphaFoldDB" id="A0A2G9GPB7"/>
<dbReference type="InterPro" id="IPR013210">
    <property type="entry name" value="LRR_N_plant-typ"/>
</dbReference>
<accession>A0A2G9GPB7</accession>
<reference evidence="13" key="1">
    <citation type="journal article" date="2018" name="Gigascience">
        <title>Genome assembly of the Pink Ipe (Handroanthus impetiginosus, Bignoniaceae), a highly valued, ecologically keystone Neotropical timber forest tree.</title>
        <authorList>
            <person name="Silva-Junior O.B."/>
            <person name="Grattapaglia D."/>
            <person name="Novaes E."/>
            <person name="Collevatti R.G."/>
        </authorList>
    </citation>
    <scope>NUCLEOTIDE SEQUENCE [LARGE SCALE GENOMIC DNA]</scope>
    <source>
        <strain evidence="13">cv. UFG-1</strain>
    </source>
</reference>
<keyword evidence="6" id="KW-1133">Transmembrane helix</keyword>
<dbReference type="OrthoDB" id="676979at2759"/>
<evidence type="ECO:0000256" key="9">
    <source>
        <dbReference type="SAM" id="MobiDB-lite"/>
    </source>
</evidence>
<evidence type="ECO:0000256" key="10">
    <source>
        <dbReference type="SAM" id="SignalP"/>
    </source>
</evidence>
<dbReference type="STRING" id="429701.A0A2G9GPB7"/>
<evidence type="ECO:0000256" key="5">
    <source>
        <dbReference type="ARBA" id="ARBA00022737"/>
    </source>
</evidence>
<dbReference type="Pfam" id="PF08263">
    <property type="entry name" value="LRRNT_2"/>
    <property type="match status" value="1"/>
</dbReference>
<evidence type="ECO:0000256" key="3">
    <source>
        <dbReference type="ARBA" id="ARBA00022692"/>
    </source>
</evidence>
<protein>
    <recommendedName>
        <fullName evidence="11">Leucine-rich repeat-containing N-terminal plant-type domain-containing protein</fullName>
    </recommendedName>
</protein>
<keyword evidence="7" id="KW-0472">Membrane</keyword>
<evidence type="ECO:0000256" key="2">
    <source>
        <dbReference type="ARBA" id="ARBA00022614"/>
    </source>
</evidence>
<name>A0A2G9GPB7_9LAMI</name>
<keyword evidence="8" id="KW-0325">Glycoprotein</keyword>
<evidence type="ECO:0000256" key="4">
    <source>
        <dbReference type="ARBA" id="ARBA00022729"/>
    </source>
</evidence>
<feature type="signal peptide" evidence="10">
    <location>
        <begin position="1"/>
        <end position="19"/>
    </location>
</feature>
<keyword evidence="3" id="KW-0812">Transmembrane</keyword>
<dbReference type="EMBL" id="NKXS01004200">
    <property type="protein sequence ID" value="PIN07144.1"/>
    <property type="molecule type" value="Genomic_DNA"/>
</dbReference>
<dbReference type="FunFam" id="3.80.10.10:FF:000485">
    <property type="entry name" value="Protein NSP-INTERACTING KINASE 2"/>
    <property type="match status" value="1"/>
</dbReference>